<sequence length="62" mass="7163">MRPNTAAKYIGVSRTTLYVISEVDETFPRKIKFSTRCVGWRRCDLSLWLERKAAQAELGNND</sequence>
<evidence type="ECO:0000313" key="1">
    <source>
        <dbReference type="EMBL" id="NHO67113.1"/>
    </source>
</evidence>
<reference evidence="1" key="1">
    <citation type="submission" date="2020-03" db="EMBL/GenBank/DDBJ databases">
        <authorList>
            <person name="Guo F."/>
        </authorList>
    </citation>
    <scope>NUCLEOTIDE SEQUENCE</scope>
    <source>
        <strain evidence="1">JCM 30134</strain>
    </source>
</reference>
<dbReference type="EMBL" id="JAAONZ010000014">
    <property type="protein sequence ID" value="NHO67113.1"/>
    <property type="molecule type" value="Genomic_DNA"/>
</dbReference>
<dbReference type="Proteomes" id="UP000787472">
    <property type="component" value="Unassembled WGS sequence"/>
</dbReference>
<accession>A0A9E5T3E8</accession>
<dbReference type="Pfam" id="PF05930">
    <property type="entry name" value="Phage_AlpA"/>
    <property type="match status" value="1"/>
</dbReference>
<dbReference type="InterPro" id="IPR010260">
    <property type="entry name" value="AlpA"/>
</dbReference>
<evidence type="ECO:0000313" key="2">
    <source>
        <dbReference type="Proteomes" id="UP000787472"/>
    </source>
</evidence>
<gene>
    <name evidence="1" type="ORF">G8770_16315</name>
</gene>
<dbReference type="RefSeq" id="WP_167189361.1">
    <property type="nucleotide sequence ID" value="NZ_JAAONZ010000014.1"/>
</dbReference>
<name>A0A9E5T3E8_9GAMM</name>
<organism evidence="1 2">
    <name type="scientific">Pseudomaricurvus hydrocarbonicus</name>
    <dbReference type="NCBI Taxonomy" id="1470433"/>
    <lineage>
        <taxon>Bacteria</taxon>
        <taxon>Pseudomonadati</taxon>
        <taxon>Pseudomonadota</taxon>
        <taxon>Gammaproteobacteria</taxon>
        <taxon>Cellvibrionales</taxon>
        <taxon>Cellvibrionaceae</taxon>
        <taxon>Pseudomaricurvus</taxon>
    </lineage>
</organism>
<keyword evidence="2" id="KW-1185">Reference proteome</keyword>
<protein>
    <submittedName>
        <fullName evidence="1">AlpA family phage regulatory protein</fullName>
    </submittedName>
</protein>
<comment type="caution">
    <text evidence="1">The sequence shown here is derived from an EMBL/GenBank/DDBJ whole genome shotgun (WGS) entry which is preliminary data.</text>
</comment>
<dbReference type="AlphaFoldDB" id="A0A9E5T3E8"/>
<proteinExistence type="predicted"/>